<feature type="transmembrane region" description="Helical" evidence="3">
    <location>
        <begin position="504"/>
        <end position="531"/>
    </location>
</feature>
<evidence type="ECO:0000259" key="4">
    <source>
        <dbReference type="PROSITE" id="PS50026"/>
    </source>
</evidence>
<feature type="region of interest" description="Disordered" evidence="2">
    <location>
        <begin position="1"/>
        <end position="93"/>
    </location>
</feature>
<dbReference type="EMBL" id="JASGXD010000001">
    <property type="protein sequence ID" value="KAK6008707.1"/>
    <property type="molecule type" value="Genomic_DNA"/>
</dbReference>
<feature type="compositionally biased region" description="Low complexity" evidence="2">
    <location>
        <begin position="24"/>
        <end position="49"/>
    </location>
</feature>
<feature type="compositionally biased region" description="Basic and acidic residues" evidence="2">
    <location>
        <begin position="220"/>
        <end position="235"/>
    </location>
</feature>
<keyword evidence="1" id="KW-1015">Disulfide bond</keyword>
<evidence type="ECO:0000256" key="2">
    <source>
        <dbReference type="SAM" id="MobiDB-lite"/>
    </source>
</evidence>
<feature type="compositionally biased region" description="Pro residues" evidence="2">
    <location>
        <begin position="159"/>
        <end position="168"/>
    </location>
</feature>
<feature type="compositionally biased region" description="Polar residues" evidence="2">
    <location>
        <begin position="74"/>
        <end position="85"/>
    </location>
</feature>
<comment type="caution">
    <text evidence="5">The sequence shown here is derived from an EMBL/GenBank/DDBJ whole genome shotgun (WGS) entry which is preliminary data.</text>
</comment>
<feature type="compositionally biased region" description="Polar residues" evidence="2">
    <location>
        <begin position="317"/>
        <end position="329"/>
    </location>
</feature>
<keyword evidence="6" id="KW-1185">Reference proteome</keyword>
<gene>
    <name evidence="5" type="ORF">QM012_000610</name>
</gene>
<evidence type="ECO:0000313" key="6">
    <source>
        <dbReference type="Proteomes" id="UP001341245"/>
    </source>
</evidence>
<dbReference type="InterPro" id="IPR000742">
    <property type="entry name" value="EGF"/>
</dbReference>
<keyword evidence="3" id="KW-0472">Membrane</keyword>
<comment type="caution">
    <text evidence="1">Lacks conserved residue(s) required for the propagation of feature annotation.</text>
</comment>
<organism evidence="5 6">
    <name type="scientific">Aureobasidium pullulans</name>
    <name type="common">Black yeast</name>
    <name type="synonym">Pullularia pullulans</name>
    <dbReference type="NCBI Taxonomy" id="5580"/>
    <lineage>
        <taxon>Eukaryota</taxon>
        <taxon>Fungi</taxon>
        <taxon>Dikarya</taxon>
        <taxon>Ascomycota</taxon>
        <taxon>Pezizomycotina</taxon>
        <taxon>Dothideomycetes</taxon>
        <taxon>Dothideomycetidae</taxon>
        <taxon>Dothideales</taxon>
        <taxon>Saccotheciaceae</taxon>
        <taxon>Aureobasidium</taxon>
    </lineage>
</organism>
<keyword evidence="3" id="KW-0812">Transmembrane</keyword>
<feature type="region of interest" description="Disordered" evidence="2">
    <location>
        <begin position="309"/>
        <end position="377"/>
    </location>
</feature>
<keyword evidence="3" id="KW-1133">Transmembrane helix</keyword>
<dbReference type="PANTHER" id="PTHR17178:SF0">
    <property type="entry name" value="SERGLYCIN"/>
    <property type="match status" value="1"/>
</dbReference>
<protein>
    <recommendedName>
        <fullName evidence="4">EGF-like domain-containing protein</fullName>
    </recommendedName>
</protein>
<feature type="region of interest" description="Disordered" evidence="2">
    <location>
        <begin position="701"/>
        <end position="721"/>
    </location>
</feature>
<dbReference type="PROSITE" id="PS50026">
    <property type="entry name" value="EGF_3"/>
    <property type="match status" value="1"/>
</dbReference>
<dbReference type="PROSITE" id="PS01186">
    <property type="entry name" value="EGF_2"/>
    <property type="match status" value="1"/>
</dbReference>
<sequence>MFYQRDGRGPSLSDRHQPQRPHNQQSSRSSGDARSGAPNPSLHPSQRPQPSRPLRPDQVPIVLGRPRPAANRDQLATRTIPQYRQDSGPPVTQYVHQEPISSWVHEVSPTYGSLDMPPPFAGSHRDSSGSSIYSVPDFPIPQAPQIPQQVARPSYQPSRRPPLGPPPSARRGPASYYPQTNYVAPILEETDSQRGLHDSKSSFASSNAIPIGISKHLADQHDMRQDQESPFRDQYEDSDSSEPEQMMRPIPVRQASIGRKSTPILTTIKNSDLRPDSQTRPLDQARHGGNVEGFERLTQDMSYPMVDMSPEEHSEKSFPQLSTRTSSSDILGKDTMIPESIKENTSVSTHEMSEKDTAHNSGKQTLAERVGSKRPPRLNVDAVREAEARGSLTSLPDLIRRATKVASNLDRGRTASRLGLNFFDDDAPQAHASDSRRSGSLSDILASFPPPGLATPTGSRASKGGSRSSRAMPWSSNLQHSALPSASDLGEETERRRNCCGMPLWLFFTLLLLVVVLIAAAVIIPIVLVVIPQKKGASSASASALATCQRSLDCKNGGINILGSDGSCSCLCVNGFAGSECTQASSASCTTTTVDRMNNVTLGDSIPRLFTDSATNFSIPLNATNILGLFASSKLTCTSENALVTFNGLSARSIREVVSEMKPSPTKVLVRRADPTSVAGAAVTSNGIVFASGSPSDASSSAASASFDTSSPSSTPAPSALSNSTTLDFARVAVLFVFEQSGQLNNAIAAQENLQNYFTSGTTNTGQQIDASSIDLGASMSANLQEHTITLANGTIVGG</sequence>
<name>A0ABR0TX72_AURPU</name>
<dbReference type="PANTHER" id="PTHR17178">
    <property type="entry name" value="SECRETORY GRANULE PROTEOGLYCAN CORE PROTEIN"/>
    <property type="match status" value="1"/>
</dbReference>
<dbReference type="Proteomes" id="UP001341245">
    <property type="component" value="Unassembled WGS sequence"/>
</dbReference>
<reference evidence="5 6" key="1">
    <citation type="submission" date="2023-11" db="EMBL/GenBank/DDBJ databases">
        <title>Draft genome sequence and annotation of the polyextremotolerant black yeast-like fungus Aureobasidium pullulans NRRL 62042.</title>
        <authorList>
            <person name="Dielentheis-Frenken M.R.E."/>
            <person name="Wibberg D."/>
            <person name="Blank L.M."/>
            <person name="Tiso T."/>
        </authorList>
    </citation>
    <scope>NUCLEOTIDE SEQUENCE [LARGE SCALE GENOMIC DNA]</scope>
    <source>
        <strain evidence="5 6">NRRL 62042</strain>
    </source>
</reference>
<feature type="compositionally biased region" description="Basic and acidic residues" evidence="2">
    <location>
        <begin position="1"/>
        <end position="17"/>
    </location>
</feature>
<feature type="region of interest" description="Disordered" evidence="2">
    <location>
        <begin position="220"/>
        <end position="288"/>
    </location>
</feature>
<feature type="region of interest" description="Disordered" evidence="2">
    <location>
        <begin position="446"/>
        <end position="474"/>
    </location>
</feature>
<feature type="compositionally biased region" description="Low complexity" evidence="2">
    <location>
        <begin position="458"/>
        <end position="471"/>
    </location>
</feature>
<keyword evidence="1" id="KW-0245">EGF-like domain</keyword>
<accession>A0ABR0TX72</accession>
<feature type="region of interest" description="Disordered" evidence="2">
    <location>
        <begin position="115"/>
        <end position="177"/>
    </location>
</feature>
<evidence type="ECO:0000256" key="3">
    <source>
        <dbReference type="SAM" id="Phobius"/>
    </source>
</evidence>
<proteinExistence type="predicted"/>
<evidence type="ECO:0000256" key="1">
    <source>
        <dbReference type="PROSITE-ProRule" id="PRU00076"/>
    </source>
</evidence>
<feature type="domain" description="EGF-like" evidence="4">
    <location>
        <begin position="544"/>
        <end position="582"/>
    </location>
</feature>
<evidence type="ECO:0000313" key="5">
    <source>
        <dbReference type="EMBL" id="KAK6008707.1"/>
    </source>
</evidence>
<feature type="disulfide bond" evidence="1">
    <location>
        <begin position="572"/>
        <end position="581"/>
    </location>
</feature>
<dbReference type="PROSITE" id="PS00022">
    <property type="entry name" value="EGF_1"/>
    <property type="match status" value="1"/>
</dbReference>